<reference evidence="1 2" key="1">
    <citation type="submission" date="2021-07" db="EMBL/GenBank/DDBJ databases">
        <title>Genome data of Colletotrichum spaethianum.</title>
        <authorList>
            <person name="Utami Y.D."/>
            <person name="Hiruma K."/>
        </authorList>
    </citation>
    <scope>NUCLEOTIDE SEQUENCE [LARGE SCALE GENOMIC DNA]</scope>
    <source>
        <strain evidence="1 2">MAFF 242679</strain>
    </source>
</reference>
<evidence type="ECO:0000313" key="1">
    <source>
        <dbReference type="EMBL" id="GJC89481.1"/>
    </source>
</evidence>
<evidence type="ECO:0000313" key="2">
    <source>
        <dbReference type="Proteomes" id="UP001055172"/>
    </source>
</evidence>
<keyword evidence="2" id="KW-1185">Reference proteome</keyword>
<name>A0AA37H021_9PEZI</name>
<dbReference type="AlphaFoldDB" id="A0AA37H021"/>
<dbReference type="EMBL" id="BPPX01000042">
    <property type="protein sequence ID" value="GJC89481.1"/>
    <property type="molecule type" value="Genomic_DNA"/>
</dbReference>
<protein>
    <submittedName>
        <fullName evidence="1">Uncharacterized protein</fullName>
    </submittedName>
</protein>
<comment type="caution">
    <text evidence="1">The sequence shown here is derived from an EMBL/GenBank/DDBJ whole genome shotgun (WGS) entry which is preliminary data.</text>
</comment>
<dbReference type="Proteomes" id="UP001055172">
    <property type="component" value="Unassembled WGS sequence"/>
</dbReference>
<proteinExistence type="predicted"/>
<gene>
    <name evidence="1" type="ORF">ColLi_12319</name>
</gene>
<organism evidence="1 2">
    <name type="scientific">Colletotrichum liriopes</name>
    <dbReference type="NCBI Taxonomy" id="708192"/>
    <lineage>
        <taxon>Eukaryota</taxon>
        <taxon>Fungi</taxon>
        <taxon>Dikarya</taxon>
        <taxon>Ascomycota</taxon>
        <taxon>Pezizomycotina</taxon>
        <taxon>Sordariomycetes</taxon>
        <taxon>Hypocreomycetidae</taxon>
        <taxon>Glomerellales</taxon>
        <taxon>Glomerellaceae</taxon>
        <taxon>Colletotrichum</taxon>
        <taxon>Colletotrichum spaethianum species complex</taxon>
    </lineage>
</organism>
<accession>A0AA37H021</accession>
<sequence>MKKKLDPSRTFNYTASATYPFSKRPSGDQRVLPLPVPKNPPSQLDLSIDTLRHPVQTCGHPQEAIN</sequence>